<dbReference type="InterPro" id="IPR054252">
    <property type="entry name" value="Pam3_gp18"/>
</dbReference>
<dbReference type="AlphaFoldDB" id="A0A0D0TPZ0"/>
<dbReference type="Pfam" id="PF22479">
    <property type="entry name" value="Pam3_gp18"/>
    <property type="match status" value="1"/>
</dbReference>
<dbReference type="EMBL" id="JXCQ01000010">
    <property type="protein sequence ID" value="KIR22935.1"/>
    <property type="molecule type" value="Genomic_DNA"/>
</dbReference>
<gene>
    <name evidence="2" type="ORF">PFLU3_16180</name>
</gene>
<evidence type="ECO:0000259" key="1">
    <source>
        <dbReference type="Pfam" id="PF22479"/>
    </source>
</evidence>
<sequence>MSTILIELPLYEEEDYRYSLPLQTVSLQFRFYWSNRASQWHMDLHLEDQTPIVLGHALVSQFPMLEDFHLETYGLTGHFELMPVNVATGTQLTLEPTVMPQFFKLYYVYTVED</sequence>
<reference evidence="2 3" key="1">
    <citation type="submission" date="2015-01" db="EMBL/GenBank/DDBJ databases">
        <title>Genome sequence of the beneficial rhizobacterium Pseudomonas fluorescens 2-79.</title>
        <authorList>
            <person name="Thuermer A."/>
            <person name="Daniel R."/>
        </authorList>
    </citation>
    <scope>NUCLEOTIDE SEQUENCE [LARGE SCALE GENOMIC DNA]</scope>
    <source>
        <strain evidence="2 3">2-79</strain>
    </source>
</reference>
<organism evidence="2 3">
    <name type="scientific">Pseudomonas fluorescens</name>
    <dbReference type="NCBI Taxonomy" id="294"/>
    <lineage>
        <taxon>Bacteria</taxon>
        <taxon>Pseudomonadati</taxon>
        <taxon>Pseudomonadota</taxon>
        <taxon>Gammaproteobacteria</taxon>
        <taxon>Pseudomonadales</taxon>
        <taxon>Pseudomonadaceae</taxon>
        <taxon>Pseudomonas</taxon>
    </lineage>
</organism>
<feature type="domain" description="Cyanophage baseplate Pam3 plug gp18" evidence="1">
    <location>
        <begin position="6"/>
        <end position="108"/>
    </location>
</feature>
<protein>
    <recommendedName>
        <fullName evidence="1">Cyanophage baseplate Pam3 plug gp18 domain-containing protein</fullName>
    </recommendedName>
</protein>
<name>A0A0D0TPZ0_PSEFL</name>
<accession>A0A0D0TPZ0</accession>
<dbReference type="RefSeq" id="WP_043047705.1">
    <property type="nucleotide sequence ID" value="NZ_JXCQ01000010.1"/>
</dbReference>
<evidence type="ECO:0000313" key="2">
    <source>
        <dbReference type="EMBL" id="KIR22935.1"/>
    </source>
</evidence>
<proteinExistence type="predicted"/>
<evidence type="ECO:0000313" key="3">
    <source>
        <dbReference type="Proteomes" id="UP000032210"/>
    </source>
</evidence>
<comment type="caution">
    <text evidence="2">The sequence shown here is derived from an EMBL/GenBank/DDBJ whole genome shotgun (WGS) entry which is preliminary data.</text>
</comment>
<dbReference type="Proteomes" id="UP000032210">
    <property type="component" value="Unassembled WGS sequence"/>
</dbReference>
<dbReference type="PATRIC" id="fig|294.125.peg.1664"/>